<feature type="domain" description="Protein kinase" evidence="6">
    <location>
        <begin position="55"/>
        <end position="326"/>
    </location>
</feature>
<keyword evidence="2" id="KW-0547">Nucleotide-binding</keyword>
<dbReference type="InterPro" id="IPR000719">
    <property type="entry name" value="Prot_kinase_dom"/>
</dbReference>
<keyword evidence="7" id="KW-0723">Serine/threonine-protein kinase</keyword>
<reference evidence="7 8" key="1">
    <citation type="submission" date="2022-03" db="EMBL/GenBank/DDBJ databases">
        <authorList>
            <person name="He Y."/>
        </authorList>
    </citation>
    <scope>NUCLEOTIDE SEQUENCE [LARGE SCALE GENOMIC DNA]</scope>
    <source>
        <strain evidence="7 8">TK19116</strain>
        <plasmid evidence="7">unnamed1</plasmid>
    </source>
</reference>
<comment type="caution">
    <text evidence="7">The sequence shown here is derived from an EMBL/GenBank/DDBJ whole genome shotgun (WGS) entry which is preliminary data.</text>
</comment>
<evidence type="ECO:0000259" key="6">
    <source>
        <dbReference type="PROSITE" id="PS50011"/>
    </source>
</evidence>
<protein>
    <submittedName>
        <fullName evidence="7">Serine/threonine protein kinase</fullName>
    </submittedName>
</protein>
<evidence type="ECO:0000256" key="2">
    <source>
        <dbReference type="ARBA" id="ARBA00022741"/>
    </source>
</evidence>
<name>A0ABT1MMS5_9RHOB</name>
<dbReference type="PROSITE" id="PS50011">
    <property type="entry name" value="PROTEIN_KINASE_DOM"/>
    <property type="match status" value="1"/>
</dbReference>
<dbReference type="Gene3D" id="3.30.200.20">
    <property type="entry name" value="Phosphorylase Kinase, domain 1"/>
    <property type="match status" value="1"/>
</dbReference>
<dbReference type="SUPFAM" id="SSF56112">
    <property type="entry name" value="Protein kinase-like (PK-like)"/>
    <property type="match status" value="1"/>
</dbReference>
<dbReference type="CDD" id="cd14014">
    <property type="entry name" value="STKc_PknB_like"/>
    <property type="match status" value="1"/>
</dbReference>
<dbReference type="Pfam" id="PF00069">
    <property type="entry name" value="Pkinase"/>
    <property type="match status" value="1"/>
</dbReference>
<keyword evidence="7" id="KW-0614">Plasmid</keyword>
<dbReference type="GO" id="GO:0004674">
    <property type="term" value="F:protein serine/threonine kinase activity"/>
    <property type="evidence" value="ECO:0007669"/>
    <property type="project" value="UniProtKB-KW"/>
</dbReference>
<evidence type="ECO:0000256" key="3">
    <source>
        <dbReference type="ARBA" id="ARBA00022777"/>
    </source>
</evidence>
<dbReference type="PROSITE" id="PS00109">
    <property type="entry name" value="PROTEIN_KINASE_TYR"/>
    <property type="match status" value="1"/>
</dbReference>
<keyword evidence="3 7" id="KW-0418">Kinase</keyword>
<evidence type="ECO:0000313" key="8">
    <source>
        <dbReference type="Proteomes" id="UP001203945"/>
    </source>
</evidence>
<dbReference type="RefSeq" id="WP_255328349.1">
    <property type="nucleotide sequence ID" value="NZ_JAKZEU010000001.1"/>
</dbReference>
<dbReference type="InterPro" id="IPR011009">
    <property type="entry name" value="Kinase-like_dom_sf"/>
</dbReference>
<dbReference type="Gene3D" id="1.10.510.10">
    <property type="entry name" value="Transferase(Phosphotransferase) domain 1"/>
    <property type="match status" value="1"/>
</dbReference>
<dbReference type="Proteomes" id="UP001203945">
    <property type="component" value="Unassembled WGS sequence"/>
</dbReference>
<gene>
    <name evidence="7" type="ORF">MLD63_02965</name>
</gene>
<keyword evidence="4" id="KW-0067">ATP-binding</keyword>
<geneLocation type="plasmid" evidence="7">
    <name>unnamed1</name>
</geneLocation>
<accession>A0ABT1MMS5</accession>
<feature type="region of interest" description="Disordered" evidence="5">
    <location>
        <begin position="331"/>
        <end position="351"/>
    </location>
</feature>
<dbReference type="PANTHER" id="PTHR43289">
    <property type="entry name" value="MITOGEN-ACTIVATED PROTEIN KINASE KINASE KINASE 20-RELATED"/>
    <property type="match status" value="1"/>
</dbReference>
<evidence type="ECO:0000256" key="5">
    <source>
        <dbReference type="SAM" id="MobiDB-lite"/>
    </source>
</evidence>
<dbReference type="InterPro" id="IPR008266">
    <property type="entry name" value="Tyr_kinase_AS"/>
</dbReference>
<proteinExistence type="predicted"/>
<keyword evidence="1" id="KW-0808">Transferase</keyword>
<evidence type="ECO:0000256" key="1">
    <source>
        <dbReference type="ARBA" id="ARBA00022679"/>
    </source>
</evidence>
<dbReference type="EMBL" id="JAKZEU010000001">
    <property type="protein sequence ID" value="MCQ0969399.1"/>
    <property type="molecule type" value="Genomic_DNA"/>
</dbReference>
<evidence type="ECO:0000313" key="7">
    <source>
        <dbReference type="EMBL" id="MCQ0969399.1"/>
    </source>
</evidence>
<evidence type="ECO:0000256" key="4">
    <source>
        <dbReference type="ARBA" id="ARBA00022840"/>
    </source>
</evidence>
<sequence>MTRPPVEDDDDRTRLVPSPQHDAASQVDDRTRIATRPAEPAPQPVTTGSLINNNYRVRAMLSQGGMGEVYRAENIFTGDPVAVKIVLPTLARDEGIIALFKREARILGQLNDDALVRYHNFVLDDGLGRYCLIMEFIDGTTLWDHVDVNGPLRAQDALRLMARLARGLEKAHARGVIHRDLSPDNVMLRQDKIDDPVIIDFGIARAADMSEGQLAGRFAGKYKYVSPEQIGHFGGEVGPRADIYGMALMIAAVLRGDPLPMGGSAEEAAAARRGLPNLSGLPHEVYPLLQYMLQPDPAMRPHDMGEVADMALDPTRIPLAFRHPLWGETSAAPIRGGGGSLPSLTGAPREPLRPVAREGTIDAPEPRRKNRRRTLAATGAVAALAFGGLVVLNLKPDAPPQTTTPIAQDQQATTLPGRDIETEAGFLAGFDLGPCTLVQRSVTGLATPTLSVLSNRDVETDGLAKAFAERFGAAPDITTGRIAAGQCAALDFVRTLQGRAEAPPILSLDSDRMTAGGAIAGRLREARGRPLWLFLVEPGGGIHDLSSRAIAQADGSFVFSFGMAEQVTDGPSPQLIIALTSREPLIAPAVAASGAPANELLSRVLNEITAAGGYASADIAMFTLEATS</sequence>
<dbReference type="PANTHER" id="PTHR43289:SF34">
    <property type="entry name" value="SERINE_THREONINE-PROTEIN KINASE YBDM-RELATED"/>
    <property type="match status" value="1"/>
</dbReference>
<feature type="region of interest" description="Disordered" evidence="5">
    <location>
        <begin position="1"/>
        <end position="49"/>
    </location>
</feature>
<organism evidence="7 8">
    <name type="scientific">Paracoccus albicereus</name>
    <dbReference type="NCBI Taxonomy" id="2922394"/>
    <lineage>
        <taxon>Bacteria</taxon>
        <taxon>Pseudomonadati</taxon>
        <taxon>Pseudomonadota</taxon>
        <taxon>Alphaproteobacteria</taxon>
        <taxon>Rhodobacterales</taxon>
        <taxon>Paracoccaceae</taxon>
        <taxon>Paracoccus</taxon>
    </lineage>
</organism>
<keyword evidence="8" id="KW-1185">Reference proteome</keyword>